<gene>
    <name evidence="2" type="ORF">ATANTOWER_020471</name>
</gene>
<feature type="region of interest" description="Disordered" evidence="1">
    <location>
        <begin position="1"/>
        <end position="26"/>
    </location>
</feature>
<organism evidence="2 3">
    <name type="scientific">Ataeniobius toweri</name>
    <dbReference type="NCBI Taxonomy" id="208326"/>
    <lineage>
        <taxon>Eukaryota</taxon>
        <taxon>Metazoa</taxon>
        <taxon>Chordata</taxon>
        <taxon>Craniata</taxon>
        <taxon>Vertebrata</taxon>
        <taxon>Euteleostomi</taxon>
        <taxon>Actinopterygii</taxon>
        <taxon>Neopterygii</taxon>
        <taxon>Teleostei</taxon>
        <taxon>Neoteleostei</taxon>
        <taxon>Acanthomorphata</taxon>
        <taxon>Ovalentaria</taxon>
        <taxon>Atherinomorphae</taxon>
        <taxon>Cyprinodontiformes</taxon>
        <taxon>Goodeidae</taxon>
        <taxon>Ataeniobius</taxon>
    </lineage>
</organism>
<accession>A0ABU7CI98</accession>
<protein>
    <submittedName>
        <fullName evidence="2">Uncharacterized protein</fullName>
    </submittedName>
</protein>
<feature type="compositionally biased region" description="Polar residues" evidence="1">
    <location>
        <begin position="62"/>
        <end position="72"/>
    </location>
</feature>
<proteinExistence type="predicted"/>
<evidence type="ECO:0000313" key="3">
    <source>
        <dbReference type="Proteomes" id="UP001345963"/>
    </source>
</evidence>
<dbReference type="Proteomes" id="UP001345963">
    <property type="component" value="Unassembled WGS sequence"/>
</dbReference>
<evidence type="ECO:0000256" key="1">
    <source>
        <dbReference type="SAM" id="MobiDB-lite"/>
    </source>
</evidence>
<evidence type="ECO:0000313" key="2">
    <source>
        <dbReference type="EMBL" id="MED6262493.1"/>
    </source>
</evidence>
<keyword evidence="3" id="KW-1185">Reference proteome</keyword>
<comment type="caution">
    <text evidence="2">The sequence shown here is derived from an EMBL/GenBank/DDBJ whole genome shotgun (WGS) entry which is preliminary data.</text>
</comment>
<dbReference type="EMBL" id="JAHUTI010092854">
    <property type="protein sequence ID" value="MED6262493.1"/>
    <property type="molecule type" value="Genomic_DNA"/>
</dbReference>
<sequence>MPLVGSPMANRLWVTGQTKSGSRRLHEDHKKLRHMMLPGMAEPGSHPGARPGVRTHRRAPGYSSQDLAGPSTNECREAIPQWAHHLQGEPRGAGAKRIEQRREGGIPRWPDLRMLRLASRWGERSLRLCGRSRDID</sequence>
<feature type="region of interest" description="Disordered" evidence="1">
    <location>
        <begin position="38"/>
        <end position="72"/>
    </location>
</feature>
<reference evidence="2 3" key="1">
    <citation type="submission" date="2021-07" db="EMBL/GenBank/DDBJ databases">
        <authorList>
            <person name="Palmer J.M."/>
        </authorList>
    </citation>
    <scope>NUCLEOTIDE SEQUENCE [LARGE SCALE GENOMIC DNA]</scope>
    <source>
        <strain evidence="2 3">AT_MEX2019</strain>
        <tissue evidence="2">Muscle</tissue>
    </source>
</reference>
<name>A0ABU7CI98_9TELE</name>